<evidence type="ECO:0000313" key="9">
    <source>
        <dbReference type="Proteomes" id="UP000268727"/>
    </source>
</evidence>
<evidence type="ECO:0000259" key="7">
    <source>
        <dbReference type="PROSITE" id="PS51387"/>
    </source>
</evidence>
<comment type="similarity">
    <text evidence="2">Belongs to the oxygen-dependent FAD-linked oxidoreductase family.</text>
</comment>
<dbReference type="Gene3D" id="3.30.465.10">
    <property type="match status" value="1"/>
</dbReference>
<name>A0A3N1GXJ7_9PSEU</name>
<keyword evidence="4" id="KW-0274">FAD</keyword>
<dbReference type="SUPFAM" id="SSF56176">
    <property type="entry name" value="FAD-binding/transporter-associated domain-like"/>
    <property type="match status" value="1"/>
</dbReference>
<sequence>MGNLTRRAVLAGAGAALAGTAVSPHLSGAAPAAADPVHTVRPHDPRYPQLVTGNNQRFVAAPEYFRMLRSPADAEQAVRQAVETGKRVSVRSGGHCFADLVCHPEAQVVLDLSGMHGVGYDPAMRAFAVEPGARLLNVYEDLFTGWGVTIPGGMCWSVGAGGHVAGGGYGLLSRAHGLVVDHLHAVEVVVVDREGRVRTVVATRDPKDPHHDLWWAHTGGGGGNFGVVTRYWFRSPDAQGADPAGQLVRPPSTVLVRAVSFPWEDLGEREFTRLLANFGRWHEEHSAPDAPQRKLSSVFNVCHRAHGSLDIFIQVDGDAPEAQRILDDYLGRLTDGTGLTPKTMRKGSGDLAAMPELGEAQRLPWLNAARLVGLNNPTITHPSLRGAHKSALLRKGFTDAQLSTMYRHLTSAEYANPNTMIVLFSYGGRVNSVAPGATAAAQRSSIFKMLFQTFWGDASGDRAGLGWTRGIYEEFFADTGGVPVPNGRYEGCYVNYPDTDLKDPARNRSGVPWHDLFYGANHRRLQEVKRRWDPTDYFRHSLSIQPR</sequence>
<evidence type="ECO:0000256" key="4">
    <source>
        <dbReference type="ARBA" id="ARBA00022827"/>
    </source>
</evidence>
<evidence type="ECO:0000256" key="2">
    <source>
        <dbReference type="ARBA" id="ARBA00005466"/>
    </source>
</evidence>
<dbReference type="Pfam" id="PF01565">
    <property type="entry name" value="FAD_binding_4"/>
    <property type="match status" value="1"/>
</dbReference>
<dbReference type="Proteomes" id="UP000268727">
    <property type="component" value="Unassembled WGS sequence"/>
</dbReference>
<reference evidence="8 9" key="1">
    <citation type="submission" date="2018-11" db="EMBL/GenBank/DDBJ databases">
        <title>Sequencing the genomes of 1000 actinobacteria strains.</title>
        <authorList>
            <person name="Klenk H.-P."/>
        </authorList>
    </citation>
    <scope>NUCLEOTIDE SEQUENCE [LARGE SCALE GENOMIC DNA]</scope>
    <source>
        <strain evidence="8 9">DSM 44231</strain>
    </source>
</reference>
<keyword evidence="6" id="KW-0732">Signal</keyword>
<comment type="caution">
    <text evidence="8">The sequence shown here is derived from an EMBL/GenBank/DDBJ whole genome shotgun (WGS) entry which is preliminary data.</text>
</comment>
<evidence type="ECO:0000256" key="6">
    <source>
        <dbReference type="SAM" id="SignalP"/>
    </source>
</evidence>
<evidence type="ECO:0000256" key="5">
    <source>
        <dbReference type="ARBA" id="ARBA00023002"/>
    </source>
</evidence>
<dbReference type="InterPro" id="IPR050416">
    <property type="entry name" value="FAD-linked_Oxidoreductase"/>
</dbReference>
<dbReference type="PANTHER" id="PTHR42973">
    <property type="entry name" value="BINDING OXIDOREDUCTASE, PUTATIVE (AFU_ORTHOLOGUE AFUA_1G17690)-RELATED"/>
    <property type="match status" value="1"/>
</dbReference>
<organism evidence="8 9">
    <name type="scientific">Saccharothrix texasensis</name>
    <dbReference type="NCBI Taxonomy" id="103734"/>
    <lineage>
        <taxon>Bacteria</taxon>
        <taxon>Bacillati</taxon>
        <taxon>Actinomycetota</taxon>
        <taxon>Actinomycetes</taxon>
        <taxon>Pseudonocardiales</taxon>
        <taxon>Pseudonocardiaceae</taxon>
        <taxon>Saccharothrix</taxon>
    </lineage>
</organism>
<keyword evidence="9" id="KW-1185">Reference proteome</keyword>
<dbReference type="InterPro" id="IPR012951">
    <property type="entry name" value="BBE"/>
</dbReference>
<evidence type="ECO:0000256" key="3">
    <source>
        <dbReference type="ARBA" id="ARBA00022630"/>
    </source>
</evidence>
<dbReference type="OrthoDB" id="545125at2"/>
<gene>
    <name evidence="8" type="ORF">EDD40_0157</name>
</gene>
<dbReference type="GO" id="GO:0016491">
    <property type="term" value="F:oxidoreductase activity"/>
    <property type="evidence" value="ECO:0007669"/>
    <property type="project" value="UniProtKB-KW"/>
</dbReference>
<dbReference type="InterPro" id="IPR006311">
    <property type="entry name" value="TAT_signal"/>
</dbReference>
<dbReference type="InterPro" id="IPR006094">
    <property type="entry name" value="Oxid_FAD_bind_N"/>
</dbReference>
<accession>A0A3N1GXJ7</accession>
<dbReference type="AlphaFoldDB" id="A0A3N1GXJ7"/>
<keyword evidence="3" id="KW-0285">Flavoprotein</keyword>
<dbReference type="GO" id="GO:0071949">
    <property type="term" value="F:FAD binding"/>
    <property type="evidence" value="ECO:0007669"/>
    <property type="project" value="InterPro"/>
</dbReference>
<dbReference type="InterPro" id="IPR016169">
    <property type="entry name" value="FAD-bd_PCMH_sub2"/>
</dbReference>
<feature type="chain" id="PRO_5039716283" evidence="6">
    <location>
        <begin position="19"/>
        <end position="547"/>
    </location>
</feature>
<dbReference type="RefSeq" id="WP_123741175.1">
    <property type="nucleotide sequence ID" value="NZ_RJKM01000001.1"/>
</dbReference>
<dbReference type="Gene3D" id="3.40.462.20">
    <property type="match status" value="1"/>
</dbReference>
<keyword evidence="5" id="KW-0560">Oxidoreductase</keyword>
<comment type="cofactor">
    <cofactor evidence="1">
        <name>FAD</name>
        <dbReference type="ChEBI" id="CHEBI:57692"/>
    </cofactor>
</comment>
<evidence type="ECO:0000256" key="1">
    <source>
        <dbReference type="ARBA" id="ARBA00001974"/>
    </source>
</evidence>
<dbReference type="InterPro" id="IPR036318">
    <property type="entry name" value="FAD-bd_PCMH-like_sf"/>
</dbReference>
<dbReference type="EMBL" id="RJKM01000001">
    <property type="protein sequence ID" value="ROP34947.1"/>
    <property type="molecule type" value="Genomic_DNA"/>
</dbReference>
<feature type="domain" description="FAD-binding PCMH-type" evidence="7">
    <location>
        <begin position="57"/>
        <end position="238"/>
    </location>
</feature>
<dbReference type="PROSITE" id="PS51387">
    <property type="entry name" value="FAD_PCMH"/>
    <property type="match status" value="1"/>
</dbReference>
<evidence type="ECO:0000313" key="8">
    <source>
        <dbReference type="EMBL" id="ROP34947.1"/>
    </source>
</evidence>
<dbReference type="Pfam" id="PF08031">
    <property type="entry name" value="BBE"/>
    <property type="match status" value="1"/>
</dbReference>
<feature type="signal peptide" evidence="6">
    <location>
        <begin position="1"/>
        <end position="18"/>
    </location>
</feature>
<dbReference type="InterPro" id="IPR016166">
    <property type="entry name" value="FAD-bd_PCMH"/>
</dbReference>
<protein>
    <submittedName>
        <fullName evidence="8">Berberine-like enzyme</fullName>
    </submittedName>
</protein>
<dbReference type="PANTHER" id="PTHR42973:SF39">
    <property type="entry name" value="FAD-BINDING PCMH-TYPE DOMAIN-CONTAINING PROTEIN"/>
    <property type="match status" value="1"/>
</dbReference>
<proteinExistence type="inferred from homology"/>
<dbReference type="PROSITE" id="PS51318">
    <property type="entry name" value="TAT"/>
    <property type="match status" value="1"/>
</dbReference>